<dbReference type="Pfam" id="PF13603">
    <property type="entry name" value="tRNA-synt_1_2"/>
    <property type="match status" value="1"/>
</dbReference>
<keyword evidence="3 9" id="KW-0436">Ligase</keyword>
<dbReference type="GO" id="GO:0002161">
    <property type="term" value="F:aminoacyl-tRNA deacylase activity"/>
    <property type="evidence" value="ECO:0007669"/>
    <property type="project" value="InterPro"/>
</dbReference>
<evidence type="ECO:0000259" key="11">
    <source>
        <dbReference type="Pfam" id="PF00133"/>
    </source>
</evidence>
<evidence type="ECO:0000256" key="5">
    <source>
        <dbReference type="ARBA" id="ARBA00022840"/>
    </source>
</evidence>
<dbReference type="EMBL" id="PCWK01000058">
    <property type="protein sequence ID" value="PIR02020.1"/>
    <property type="molecule type" value="Genomic_DNA"/>
</dbReference>
<dbReference type="SUPFAM" id="SSF52374">
    <property type="entry name" value="Nucleotidylyl transferase"/>
    <property type="match status" value="1"/>
</dbReference>
<dbReference type="Gene3D" id="3.40.50.620">
    <property type="entry name" value="HUPs"/>
    <property type="match status" value="2"/>
</dbReference>
<organism evidence="14 15">
    <name type="scientific">Candidatus Nealsonbacteria bacterium CG11_big_fil_rev_8_21_14_0_20_35_11</name>
    <dbReference type="NCBI Taxonomy" id="1974713"/>
    <lineage>
        <taxon>Bacteria</taxon>
        <taxon>Candidatus Nealsoniibacteriota</taxon>
    </lineage>
</organism>
<name>A0A2H0MZD5_9BACT</name>
<dbReference type="PANTHER" id="PTHR43740">
    <property type="entry name" value="LEUCYL-TRNA SYNTHETASE"/>
    <property type="match status" value="1"/>
</dbReference>
<evidence type="ECO:0000256" key="9">
    <source>
        <dbReference type="HAMAP-Rule" id="MF_00049"/>
    </source>
</evidence>
<dbReference type="HAMAP" id="MF_00049_B">
    <property type="entry name" value="Leu_tRNA_synth_B"/>
    <property type="match status" value="1"/>
</dbReference>
<feature type="short sequence motif" description="'KMSKS' region" evidence="9">
    <location>
        <begin position="628"/>
        <end position="632"/>
    </location>
</feature>
<dbReference type="EC" id="6.1.1.4" evidence="9"/>
<feature type="domain" description="Aminoacyl-tRNA synthetase class Ia" evidence="11">
    <location>
        <begin position="451"/>
        <end position="658"/>
    </location>
</feature>
<dbReference type="InterPro" id="IPR001412">
    <property type="entry name" value="aa-tRNA-synth_I_CS"/>
</dbReference>
<feature type="domain" description="Leucyl-tRNA synthetase editing" evidence="13">
    <location>
        <begin position="239"/>
        <end position="437"/>
    </location>
</feature>
<dbReference type="InterPro" id="IPR014729">
    <property type="entry name" value="Rossmann-like_a/b/a_fold"/>
</dbReference>
<keyword evidence="2 9" id="KW-0963">Cytoplasm</keyword>
<keyword evidence="4 9" id="KW-0547">Nucleotide-binding</keyword>
<comment type="caution">
    <text evidence="14">The sequence shown here is derived from an EMBL/GenBank/DDBJ whole genome shotgun (WGS) entry which is preliminary data.</text>
</comment>
<evidence type="ECO:0000256" key="3">
    <source>
        <dbReference type="ARBA" id="ARBA00022598"/>
    </source>
</evidence>
<dbReference type="PANTHER" id="PTHR43740:SF2">
    <property type="entry name" value="LEUCINE--TRNA LIGASE, MITOCHONDRIAL"/>
    <property type="match status" value="1"/>
</dbReference>
<comment type="similarity">
    <text evidence="1 9 10">Belongs to the class-I aminoacyl-tRNA synthetase family.</text>
</comment>
<keyword evidence="6 9" id="KW-0648">Protein biosynthesis</keyword>
<dbReference type="SUPFAM" id="SSF47323">
    <property type="entry name" value="Anticodon-binding domain of a subclass of class I aminoacyl-tRNA synthetases"/>
    <property type="match status" value="1"/>
</dbReference>
<dbReference type="PRINTS" id="PR00985">
    <property type="entry name" value="TRNASYNTHLEU"/>
</dbReference>
<evidence type="ECO:0000256" key="4">
    <source>
        <dbReference type="ARBA" id="ARBA00022741"/>
    </source>
</evidence>
<comment type="catalytic activity">
    <reaction evidence="8 9">
        <text>tRNA(Leu) + L-leucine + ATP = L-leucyl-tRNA(Leu) + AMP + diphosphate</text>
        <dbReference type="Rhea" id="RHEA:11688"/>
        <dbReference type="Rhea" id="RHEA-COMP:9613"/>
        <dbReference type="Rhea" id="RHEA-COMP:9622"/>
        <dbReference type="ChEBI" id="CHEBI:30616"/>
        <dbReference type="ChEBI" id="CHEBI:33019"/>
        <dbReference type="ChEBI" id="CHEBI:57427"/>
        <dbReference type="ChEBI" id="CHEBI:78442"/>
        <dbReference type="ChEBI" id="CHEBI:78494"/>
        <dbReference type="ChEBI" id="CHEBI:456215"/>
        <dbReference type="EC" id="6.1.1.4"/>
    </reaction>
</comment>
<feature type="domain" description="Methionyl/Valyl/Leucyl/Isoleucyl-tRNA synthetase anticodon-binding" evidence="12">
    <location>
        <begin position="699"/>
        <end position="808"/>
    </location>
</feature>
<dbReference type="Proteomes" id="UP000231139">
    <property type="component" value="Unassembled WGS sequence"/>
</dbReference>
<dbReference type="Gene3D" id="3.10.20.590">
    <property type="match status" value="1"/>
</dbReference>
<gene>
    <name evidence="9" type="primary">leuS</name>
    <name evidence="14" type="ORF">COV62_02485</name>
</gene>
<evidence type="ECO:0000259" key="13">
    <source>
        <dbReference type="Pfam" id="PF13603"/>
    </source>
</evidence>
<dbReference type="Gene3D" id="1.10.730.10">
    <property type="entry name" value="Isoleucyl-tRNA Synthetase, Domain 1"/>
    <property type="match status" value="2"/>
</dbReference>
<dbReference type="InterPro" id="IPR002302">
    <property type="entry name" value="Leu-tRNA-ligase"/>
</dbReference>
<dbReference type="GO" id="GO:0004823">
    <property type="term" value="F:leucine-tRNA ligase activity"/>
    <property type="evidence" value="ECO:0007669"/>
    <property type="project" value="UniProtKB-UniRule"/>
</dbReference>
<evidence type="ECO:0000256" key="2">
    <source>
        <dbReference type="ARBA" id="ARBA00022490"/>
    </source>
</evidence>
<reference evidence="14 15" key="1">
    <citation type="submission" date="2017-09" db="EMBL/GenBank/DDBJ databases">
        <title>Depth-based differentiation of microbial function through sediment-hosted aquifers and enrichment of novel symbionts in the deep terrestrial subsurface.</title>
        <authorList>
            <person name="Probst A.J."/>
            <person name="Ladd B."/>
            <person name="Jarett J.K."/>
            <person name="Geller-Mcgrath D.E."/>
            <person name="Sieber C.M."/>
            <person name="Emerson J.B."/>
            <person name="Anantharaman K."/>
            <person name="Thomas B.C."/>
            <person name="Malmstrom R."/>
            <person name="Stieglmeier M."/>
            <person name="Klingl A."/>
            <person name="Woyke T."/>
            <person name="Ryan C.M."/>
            <person name="Banfield J.F."/>
        </authorList>
    </citation>
    <scope>NUCLEOTIDE SEQUENCE [LARGE SCALE GENOMIC DNA]</scope>
    <source>
        <strain evidence="14">CG11_big_fil_rev_8_21_14_0_20_35_11</strain>
    </source>
</reference>
<feature type="binding site" evidence="9">
    <location>
        <position position="631"/>
    </location>
    <ligand>
        <name>ATP</name>
        <dbReference type="ChEBI" id="CHEBI:30616"/>
    </ligand>
</feature>
<evidence type="ECO:0000256" key="8">
    <source>
        <dbReference type="ARBA" id="ARBA00047469"/>
    </source>
</evidence>
<dbReference type="InterPro" id="IPR025709">
    <property type="entry name" value="Leu_tRNA-synth_edit"/>
</dbReference>
<keyword evidence="5 9" id="KW-0067">ATP-binding</keyword>
<feature type="domain" description="Aminoacyl-tRNA synthetase class Ia" evidence="11">
    <location>
        <begin position="11"/>
        <end position="230"/>
    </location>
</feature>
<evidence type="ECO:0000256" key="6">
    <source>
        <dbReference type="ARBA" id="ARBA00022917"/>
    </source>
</evidence>
<dbReference type="AlphaFoldDB" id="A0A2H0MZD5"/>
<evidence type="ECO:0000313" key="14">
    <source>
        <dbReference type="EMBL" id="PIR02020.1"/>
    </source>
</evidence>
<dbReference type="FunFam" id="1.10.730.10:FF:000002">
    <property type="entry name" value="Leucine--tRNA ligase"/>
    <property type="match status" value="1"/>
</dbReference>
<evidence type="ECO:0000313" key="15">
    <source>
        <dbReference type="Proteomes" id="UP000231139"/>
    </source>
</evidence>
<dbReference type="Pfam" id="PF08264">
    <property type="entry name" value="Anticodon_1"/>
    <property type="match status" value="1"/>
</dbReference>
<accession>A0A2H0MZD5</accession>
<sequence>MHYNPQKIESKWQQRWEKQGLYSPDLDKAEKPFYNLMMFPYPSAEGLHIGNMYAFVHSDAYGRYIRMKGFDVFEPIGLDGFGIHSENYALKIGEHISDVSKRTEKHFYQQLKMIGNQYDFKRTLETYQPQYYKWTQWIFIQMFKKGLAYQRESYVNWCSQCKTVLADEQVIGGYCERCGAQVEKKLTKQWFFKITDYAERLLKNLESLSTRALGSKVKISKEMAQSGIDWSEKTKIAQREWIGKSEGVEFEMEILDTDQKIKVFTTRLDTIFGMTYAILSPEHPIVTLLLKTQNSRQGRSSPKAARIQNREEVEEYIKEAKKETESVRTDITKEKTGVELKGIRVINPFNKQKTPLFIADFILGYYGTGAVMAVPAHDQRDYEFAKKYGLPIKEVIKNKNGKSSVEKKAFENYGVLINSGEYNGLTSYQAIEKMITFLKEKKIGDKKINYKLRDWCISRQRYWGPPIPIIYCEKCGTLPVPEKNLPVLLPEIEDFRPTGTDSPSQVSQGEIWEGKSPLASVKEFVNTICPKCGAPAKRETDVSDTFLDSAWYFFRYPSLDYQDRIFDKQRTQKWLPVDMYIGGQEHACLHLLYSRFITMFFKDLGLIDFEEPYKRFFAHGLLIKEGAKMSKSKGNIVNPDEYIKKYGADSTRMYLMFLGKISRGGDWQDSGMAGITKFVRKAWNLFSDLKKDGKGILDLSFMHKTIKRVDNDLERLSFNTAIAKIMEYVNWYKENQDNFSKKERKLVLENLVLLLSPFTPHLSEELWEKIGHRESVFKEKWPEYDSELVKEEIITLIIQVNGKIRDKIDNIEADIFKEKAKELAISRQKIKKWLKGKEIKKTIFVPGKLINFVV</sequence>
<keyword evidence="7 9" id="KW-0030">Aminoacyl-tRNA synthetase</keyword>
<dbReference type="CDD" id="cd07958">
    <property type="entry name" value="Anticodon_Ia_Leu_BEm"/>
    <property type="match status" value="1"/>
</dbReference>
<protein>
    <recommendedName>
        <fullName evidence="9">Leucine--tRNA ligase</fullName>
        <ecNumber evidence="9">6.1.1.4</ecNumber>
    </recommendedName>
    <alternativeName>
        <fullName evidence="9">Leucyl-tRNA synthetase</fullName>
        <shortName evidence="9">LeuRS</shortName>
    </alternativeName>
</protein>
<dbReference type="GO" id="GO:0006429">
    <property type="term" value="P:leucyl-tRNA aminoacylation"/>
    <property type="evidence" value="ECO:0007669"/>
    <property type="project" value="UniProtKB-UniRule"/>
</dbReference>
<comment type="caution">
    <text evidence="9">Lacks conserved residue(s) required for the propagation of feature annotation.</text>
</comment>
<dbReference type="SUPFAM" id="SSF50677">
    <property type="entry name" value="ValRS/IleRS/LeuRS editing domain"/>
    <property type="match status" value="1"/>
</dbReference>
<evidence type="ECO:0000259" key="12">
    <source>
        <dbReference type="Pfam" id="PF08264"/>
    </source>
</evidence>
<dbReference type="InterPro" id="IPR002300">
    <property type="entry name" value="aa-tRNA-synth_Ia"/>
</dbReference>
<dbReference type="PROSITE" id="PS00178">
    <property type="entry name" value="AA_TRNA_LIGASE_I"/>
    <property type="match status" value="1"/>
</dbReference>
<dbReference type="GO" id="GO:0005524">
    <property type="term" value="F:ATP binding"/>
    <property type="evidence" value="ECO:0007669"/>
    <property type="project" value="UniProtKB-UniRule"/>
</dbReference>
<evidence type="ECO:0000256" key="1">
    <source>
        <dbReference type="ARBA" id="ARBA00005594"/>
    </source>
</evidence>
<comment type="subcellular location">
    <subcellularLocation>
        <location evidence="9">Cytoplasm</location>
    </subcellularLocation>
</comment>
<dbReference type="InterPro" id="IPR009080">
    <property type="entry name" value="tRNAsynth_Ia_anticodon-bd"/>
</dbReference>
<dbReference type="NCBIfam" id="TIGR00396">
    <property type="entry name" value="leuS_bact"/>
    <property type="match status" value="1"/>
</dbReference>
<dbReference type="FunFam" id="3.40.50.620:FF:000056">
    <property type="entry name" value="Leucine--tRNA ligase"/>
    <property type="match status" value="1"/>
</dbReference>
<proteinExistence type="inferred from homology"/>
<dbReference type="GO" id="GO:0005829">
    <property type="term" value="C:cytosol"/>
    <property type="evidence" value="ECO:0007669"/>
    <property type="project" value="TreeGrafter"/>
</dbReference>
<evidence type="ECO:0000256" key="7">
    <source>
        <dbReference type="ARBA" id="ARBA00023146"/>
    </source>
</evidence>
<evidence type="ECO:0000256" key="10">
    <source>
        <dbReference type="RuleBase" id="RU363035"/>
    </source>
</evidence>
<dbReference type="InterPro" id="IPR009008">
    <property type="entry name" value="Val/Leu/Ile-tRNA-synth_edit"/>
</dbReference>
<dbReference type="InterPro" id="IPR013155">
    <property type="entry name" value="M/V/L/I-tRNA-synth_anticd-bd"/>
</dbReference>
<dbReference type="Pfam" id="PF00133">
    <property type="entry name" value="tRNA-synt_1"/>
    <property type="match status" value="2"/>
</dbReference>